<dbReference type="EMBL" id="KB446540">
    <property type="protein sequence ID" value="EME43399.1"/>
    <property type="molecule type" value="Genomic_DNA"/>
</dbReference>
<accession>M2Y594</accession>
<dbReference type="Proteomes" id="UP000016933">
    <property type="component" value="Unassembled WGS sequence"/>
</dbReference>
<evidence type="ECO:0000313" key="3">
    <source>
        <dbReference type="Proteomes" id="UP000016933"/>
    </source>
</evidence>
<keyword evidence="1" id="KW-0732">Signal</keyword>
<evidence type="ECO:0000256" key="1">
    <source>
        <dbReference type="SAM" id="SignalP"/>
    </source>
</evidence>
<dbReference type="HOGENOM" id="CLU_2775908_0_0_1"/>
<reference evidence="3" key="1">
    <citation type="journal article" date="2012" name="PLoS Genet.">
        <title>The genomes of the fungal plant pathogens Cladosporium fulvum and Dothistroma septosporum reveal adaptation to different hosts and lifestyles but also signatures of common ancestry.</title>
        <authorList>
            <person name="de Wit P.J.G.M."/>
            <person name="van der Burgt A."/>
            <person name="Oekmen B."/>
            <person name="Stergiopoulos I."/>
            <person name="Abd-Elsalam K.A."/>
            <person name="Aerts A.L."/>
            <person name="Bahkali A.H."/>
            <person name="Beenen H.G."/>
            <person name="Chettri P."/>
            <person name="Cox M.P."/>
            <person name="Datema E."/>
            <person name="de Vries R.P."/>
            <person name="Dhillon B."/>
            <person name="Ganley A.R."/>
            <person name="Griffiths S.A."/>
            <person name="Guo Y."/>
            <person name="Hamelin R.C."/>
            <person name="Henrissat B."/>
            <person name="Kabir M.S."/>
            <person name="Jashni M.K."/>
            <person name="Kema G."/>
            <person name="Klaubauf S."/>
            <person name="Lapidus A."/>
            <person name="Levasseur A."/>
            <person name="Lindquist E."/>
            <person name="Mehrabi R."/>
            <person name="Ohm R.A."/>
            <person name="Owen T.J."/>
            <person name="Salamov A."/>
            <person name="Schwelm A."/>
            <person name="Schijlen E."/>
            <person name="Sun H."/>
            <person name="van den Burg H.A."/>
            <person name="van Ham R.C.H.J."/>
            <person name="Zhang S."/>
            <person name="Goodwin S.B."/>
            <person name="Grigoriev I.V."/>
            <person name="Collemare J."/>
            <person name="Bradshaw R.E."/>
        </authorList>
    </citation>
    <scope>NUCLEOTIDE SEQUENCE [LARGE SCALE GENOMIC DNA]</scope>
    <source>
        <strain evidence="3">NZE10 / CBS 128990</strain>
    </source>
</reference>
<evidence type="ECO:0008006" key="4">
    <source>
        <dbReference type="Google" id="ProtNLM"/>
    </source>
</evidence>
<keyword evidence="3" id="KW-1185">Reference proteome</keyword>
<reference evidence="2 3" key="2">
    <citation type="journal article" date="2012" name="PLoS Pathog.">
        <title>Diverse lifestyles and strategies of plant pathogenesis encoded in the genomes of eighteen Dothideomycetes fungi.</title>
        <authorList>
            <person name="Ohm R.A."/>
            <person name="Feau N."/>
            <person name="Henrissat B."/>
            <person name="Schoch C.L."/>
            <person name="Horwitz B.A."/>
            <person name="Barry K.W."/>
            <person name="Condon B.J."/>
            <person name="Copeland A.C."/>
            <person name="Dhillon B."/>
            <person name="Glaser F."/>
            <person name="Hesse C.N."/>
            <person name="Kosti I."/>
            <person name="LaButti K."/>
            <person name="Lindquist E.A."/>
            <person name="Lucas S."/>
            <person name="Salamov A.A."/>
            <person name="Bradshaw R.E."/>
            <person name="Ciuffetti L."/>
            <person name="Hamelin R.C."/>
            <person name="Kema G.H.J."/>
            <person name="Lawrence C."/>
            <person name="Scott J.A."/>
            <person name="Spatafora J.W."/>
            <person name="Turgeon B.G."/>
            <person name="de Wit P.J.G.M."/>
            <person name="Zhong S."/>
            <person name="Goodwin S.B."/>
            <person name="Grigoriev I.V."/>
        </authorList>
    </citation>
    <scope>NUCLEOTIDE SEQUENCE [LARGE SCALE GENOMIC DNA]</scope>
    <source>
        <strain evidence="3">NZE10 / CBS 128990</strain>
    </source>
</reference>
<organism evidence="2 3">
    <name type="scientific">Dothistroma septosporum (strain NZE10 / CBS 128990)</name>
    <name type="common">Red band needle blight fungus</name>
    <name type="synonym">Mycosphaerella pini</name>
    <dbReference type="NCBI Taxonomy" id="675120"/>
    <lineage>
        <taxon>Eukaryota</taxon>
        <taxon>Fungi</taxon>
        <taxon>Dikarya</taxon>
        <taxon>Ascomycota</taxon>
        <taxon>Pezizomycotina</taxon>
        <taxon>Dothideomycetes</taxon>
        <taxon>Dothideomycetidae</taxon>
        <taxon>Mycosphaerellales</taxon>
        <taxon>Mycosphaerellaceae</taxon>
        <taxon>Dothistroma</taxon>
    </lineage>
</organism>
<protein>
    <recommendedName>
        <fullName evidence="4">Secreted protein</fullName>
    </recommendedName>
</protein>
<feature type="chain" id="PRO_5004029265" description="Secreted protein" evidence="1">
    <location>
        <begin position="20"/>
        <end position="69"/>
    </location>
</feature>
<sequence>MFALPLVIWFDSLPFQSEGTTTCLELWFNHQYRLLLHTRIPCATSHRAKAQQIPCARIALTQGHPTQLR</sequence>
<evidence type="ECO:0000313" key="2">
    <source>
        <dbReference type="EMBL" id="EME43399.1"/>
    </source>
</evidence>
<name>M2Y594_DOTSN</name>
<proteinExistence type="predicted"/>
<dbReference type="AlphaFoldDB" id="M2Y594"/>
<feature type="signal peptide" evidence="1">
    <location>
        <begin position="1"/>
        <end position="19"/>
    </location>
</feature>
<gene>
    <name evidence="2" type="ORF">DOTSEDRAFT_72711</name>
</gene>